<comment type="caution">
    <text evidence="2">The sequence shown here is derived from an EMBL/GenBank/DDBJ whole genome shotgun (WGS) entry which is preliminary data.</text>
</comment>
<organism evidence="2 3">
    <name type="scientific">Liparis tanakae</name>
    <name type="common">Tanaka's snailfish</name>
    <dbReference type="NCBI Taxonomy" id="230148"/>
    <lineage>
        <taxon>Eukaryota</taxon>
        <taxon>Metazoa</taxon>
        <taxon>Chordata</taxon>
        <taxon>Craniata</taxon>
        <taxon>Vertebrata</taxon>
        <taxon>Euteleostomi</taxon>
        <taxon>Actinopterygii</taxon>
        <taxon>Neopterygii</taxon>
        <taxon>Teleostei</taxon>
        <taxon>Neoteleostei</taxon>
        <taxon>Acanthomorphata</taxon>
        <taxon>Eupercaria</taxon>
        <taxon>Perciformes</taxon>
        <taxon>Cottioidei</taxon>
        <taxon>Cottales</taxon>
        <taxon>Liparidae</taxon>
        <taxon>Liparis</taxon>
    </lineage>
</organism>
<evidence type="ECO:0000313" key="2">
    <source>
        <dbReference type="EMBL" id="TNN59105.1"/>
    </source>
</evidence>
<evidence type="ECO:0000313" key="3">
    <source>
        <dbReference type="Proteomes" id="UP000314294"/>
    </source>
</evidence>
<accession>A0A4Z2H192</accession>
<gene>
    <name evidence="2" type="ORF">EYF80_030639</name>
</gene>
<feature type="region of interest" description="Disordered" evidence="1">
    <location>
        <begin position="307"/>
        <end position="348"/>
    </location>
</feature>
<dbReference type="AlphaFoldDB" id="A0A4Z2H192"/>
<feature type="compositionally biased region" description="Low complexity" evidence="1">
    <location>
        <begin position="325"/>
        <end position="337"/>
    </location>
</feature>
<name>A0A4Z2H192_9TELE</name>
<proteinExistence type="predicted"/>
<protein>
    <submittedName>
        <fullName evidence="2">Uncharacterized protein</fullName>
    </submittedName>
</protein>
<dbReference type="Proteomes" id="UP000314294">
    <property type="component" value="Unassembled WGS sequence"/>
</dbReference>
<sequence length="348" mass="38946">MVVTELAVLVTSTHARYHPQLEPLLSCSTLTLSSSPRSSISRTKRSVRPRSKRLRHFCRRWRLPESPLAPKMLMKTLASVPAPFTSPVMTMISYLTGTRPRTLLAKLSTVLKHSNRDLSIAVEEIPKPKVTFFKSLAVTLYRTSRSVTTTSKTCQKATFFAFFPSFVMWPMQIPAMSPTFFDENSNVSVAPLQPAVAGEPEGLVHGLVFHIDVLQVPTRSRAYIEITRKAVLDTFGWHRNRQLIHQPAALWRDTVMAELRERSGRGEEGEEHTKCSMVPAVKDFFPSGRSSHSRSVSTSLGPTLAVLPASRSVPVDKRSHRNMYTSSVSKSSTSTWSRYQSAPTMELS</sequence>
<feature type="compositionally biased region" description="Polar residues" evidence="1">
    <location>
        <begin position="338"/>
        <end position="348"/>
    </location>
</feature>
<keyword evidence="3" id="KW-1185">Reference proteome</keyword>
<evidence type="ECO:0000256" key="1">
    <source>
        <dbReference type="SAM" id="MobiDB-lite"/>
    </source>
</evidence>
<reference evidence="2 3" key="1">
    <citation type="submission" date="2019-03" db="EMBL/GenBank/DDBJ databases">
        <title>First draft genome of Liparis tanakae, snailfish: a comprehensive survey of snailfish specific genes.</title>
        <authorList>
            <person name="Kim W."/>
            <person name="Song I."/>
            <person name="Jeong J.-H."/>
            <person name="Kim D."/>
            <person name="Kim S."/>
            <person name="Ryu S."/>
            <person name="Song J.Y."/>
            <person name="Lee S.K."/>
        </authorList>
    </citation>
    <scope>NUCLEOTIDE SEQUENCE [LARGE SCALE GENOMIC DNA]</scope>
    <source>
        <tissue evidence="2">Muscle</tissue>
    </source>
</reference>
<dbReference type="EMBL" id="SRLO01000363">
    <property type="protein sequence ID" value="TNN59105.1"/>
    <property type="molecule type" value="Genomic_DNA"/>
</dbReference>